<dbReference type="InterPro" id="IPR004484">
    <property type="entry name" value="CbiA/CobB_synth"/>
</dbReference>
<dbReference type="Pfam" id="PF07685">
    <property type="entry name" value="GATase_3"/>
    <property type="match status" value="1"/>
</dbReference>
<keyword evidence="7" id="KW-0169">Cobalamin biosynthesis</keyword>
<dbReference type="HAMAP" id="MF_00027">
    <property type="entry name" value="CobB_CbiA"/>
    <property type="match status" value="1"/>
</dbReference>
<dbReference type="PATRIC" id="fig|1330534.3.peg.3483"/>
<dbReference type="EC" id="6.3.5.11" evidence="7"/>
<dbReference type="InterPro" id="IPR002586">
    <property type="entry name" value="CobQ/CobB/MinD/ParA_Nub-bd_dom"/>
</dbReference>
<comment type="similarity">
    <text evidence="7">Belongs to the CobB/CbiA family.</text>
</comment>
<dbReference type="InterPro" id="IPR011698">
    <property type="entry name" value="GATase_3"/>
</dbReference>
<dbReference type="NCBIfam" id="NF002204">
    <property type="entry name" value="PRK01077.1"/>
    <property type="match status" value="1"/>
</dbReference>
<comment type="cofactor">
    <cofactor evidence="1 7">
        <name>Mg(2+)</name>
        <dbReference type="ChEBI" id="CHEBI:18420"/>
    </cofactor>
</comment>
<feature type="domain" description="CobQ/CobB/MinD/ParA nucleotide binding" evidence="8">
    <location>
        <begin position="35"/>
        <end position="211"/>
    </location>
</feature>
<evidence type="ECO:0000313" key="10">
    <source>
        <dbReference type="EMBL" id="EPR09338.1"/>
    </source>
</evidence>
<evidence type="ECO:0000256" key="7">
    <source>
        <dbReference type="HAMAP-Rule" id="MF_00027"/>
    </source>
</evidence>
<comment type="catalytic activity">
    <reaction evidence="7">
        <text>cob(II)yrinate + 2 L-glutamine + 2 ATP + 2 H2O = cob(II)yrinate a,c diamide + 2 L-glutamate + 2 ADP + 2 phosphate + 2 H(+)</text>
        <dbReference type="Rhea" id="RHEA:26289"/>
        <dbReference type="ChEBI" id="CHEBI:15377"/>
        <dbReference type="ChEBI" id="CHEBI:15378"/>
        <dbReference type="ChEBI" id="CHEBI:29985"/>
        <dbReference type="ChEBI" id="CHEBI:30616"/>
        <dbReference type="ChEBI" id="CHEBI:43474"/>
        <dbReference type="ChEBI" id="CHEBI:58359"/>
        <dbReference type="ChEBI" id="CHEBI:58537"/>
        <dbReference type="ChEBI" id="CHEBI:58894"/>
        <dbReference type="ChEBI" id="CHEBI:456216"/>
        <dbReference type="EC" id="6.3.5.11"/>
    </reaction>
</comment>
<evidence type="ECO:0000256" key="4">
    <source>
        <dbReference type="ARBA" id="ARBA00022840"/>
    </source>
</evidence>
<evidence type="ECO:0000256" key="6">
    <source>
        <dbReference type="ARBA" id="ARBA00022962"/>
    </source>
</evidence>
<gene>
    <name evidence="7" type="primary">cbiA</name>
    <name evidence="10" type="ORF">L323_17540</name>
</gene>
<comment type="miscellaneous">
    <text evidence="7">The a and c carboxylates of cobyrinate are activated for nucleophilic attack via formation of a phosphorylated intermediate by ATP. CbiA catalyzes first the amidation of the c-carboxylate, and then that of the a-carboxylate.</text>
</comment>
<organism evidence="10 11">
    <name type="scientific">Ruminiclostridium papyrosolvens C7</name>
    <dbReference type="NCBI Taxonomy" id="1330534"/>
    <lineage>
        <taxon>Bacteria</taxon>
        <taxon>Bacillati</taxon>
        <taxon>Bacillota</taxon>
        <taxon>Clostridia</taxon>
        <taxon>Eubacteriales</taxon>
        <taxon>Oscillospiraceae</taxon>
        <taxon>Ruminiclostridium</taxon>
    </lineage>
</organism>
<dbReference type="NCBIfam" id="TIGR00379">
    <property type="entry name" value="cobB"/>
    <property type="match status" value="1"/>
</dbReference>
<comment type="domain">
    <text evidence="7">Comprises of two domains. The C-terminal domain contains the binding site for glutamine and catalyzes the hydrolysis of this substrate to glutamate and ammonia. The N-terminal domain is anticipated to bind ATP and cobyrinate and catalyzes the ultimate synthesis of the diamide product. The ammonia produced via the glutaminase domain is probably translocated to the adjacent domain via a molecular tunnel, where it reacts with an activated intermediate.</text>
</comment>
<feature type="active site" description="Nucleophile" evidence="7">
    <location>
        <position position="357"/>
    </location>
</feature>
<evidence type="ECO:0000313" key="11">
    <source>
        <dbReference type="Proteomes" id="UP000016860"/>
    </source>
</evidence>
<evidence type="ECO:0000256" key="3">
    <source>
        <dbReference type="ARBA" id="ARBA00022741"/>
    </source>
</evidence>
<comment type="pathway">
    <text evidence="7">Cofactor biosynthesis; adenosylcobalamin biosynthesis; cob(II)yrinate a,c-diamide from sirohydrochlorin (anaerobic route): step 10/10.</text>
</comment>
<proteinExistence type="inferred from homology"/>
<protein>
    <recommendedName>
        <fullName evidence="7">Cobyrinate a,c-diamide synthase</fullName>
        <ecNumber evidence="7">6.3.5.11</ecNumber>
    </recommendedName>
    <alternativeName>
        <fullName evidence="7">Cobyrinic acid a,c-diamide synthetase</fullName>
    </alternativeName>
</protein>
<evidence type="ECO:0000256" key="5">
    <source>
        <dbReference type="ARBA" id="ARBA00022842"/>
    </source>
</evidence>
<feature type="domain" description="CobB/CobQ-like glutamine amidotransferase" evidence="9">
    <location>
        <begin position="274"/>
        <end position="461"/>
    </location>
</feature>
<dbReference type="STRING" id="1330534.L323_17540"/>
<evidence type="ECO:0000259" key="8">
    <source>
        <dbReference type="Pfam" id="PF01656"/>
    </source>
</evidence>
<dbReference type="PANTHER" id="PTHR43873:SF1">
    <property type="entry name" value="COBYRINATE A,C-DIAMIDE SYNTHASE"/>
    <property type="match status" value="1"/>
</dbReference>
<dbReference type="Proteomes" id="UP000016860">
    <property type="component" value="Unassembled WGS sequence"/>
</dbReference>
<keyword evidence="6 7" id="KW-0315">Glutamine amidotransferase</keyword>
<dbReference type="AlphaFoldDB" id="U4QZ32"/>
<dbReference type="EMBL" id="ATAY01000088">
    <property type="protein sequence ID" value="EPR09338.1"/>
    <property type="molecule type" value="Genomic_DNA"/>
</dbReference>
<dbReference type="SUPFAM" id="SSF52540">
    <property type="entry name" value="P-loop containing nucleoside triphosphate hydrolases"/>
    <property type="match status" value="1"/>
</dbReference>
<accession>U4QZ32</accession>
<dbReference type="Gene3D" id="3.40.50.300">
    <property type="entry name" value="P-loop containing nucleotide triphosphate hydrolases"/>
    <property type="match status" value="2"/>
</dbReference>
<dbReference type="CDD" id="cd03130">
    <property type="entry name" value="GATase1_CobB"/>
    <property type="match status" value="1"/>
</dbReference>
<reference evidence="10 11" key="1">
    <citation type="journal article" date="2013" name="Genome Announc.">
        <title>Draft Genome Sequence of the Cellulolytic Bacterium Clostridium papyrosolvens C7 (ATCC 700395).</title>
        <authorList>
            <person name="Zepeda V."/>
            <person name="Dassa B."/>
            <person name="Borovok I."/>
            <person name="Lamed R."/>
            <person name="Bayer E.A."/>
            <person name="Cate J.H."/>
        </authorList>
    </citation>
    <scope>NUCLEOTIDE SEQUENCE [LARGE SCALE GENOMIC DNA]</scope>
    <source>
        <strain evidence="10 11">C7</strain>
    </source>
</reference>
<keyword evidence="3 7" id="KW-0547">Nucleotide-binding</keyword>
<dbReference type="PROSITE" id="PS51274">
    <property type="entry name" value="GATASE_COBBQ"/>
    <property type="match status" value="1"/>
</dbReference>
<keyword evidence="4 7" id="KW-0067">ATP-binding</keyword>
<dbReference type="GO" id="GO:0042242">
    <property type="term" value="F:cobyrinic acid a,c-diamide synthase activity"/>
    <property type="evidence" value="ECO:0007669"/>
    <property type="project" value="UniProtKB-UniRule"/>
</dbReference>
<sequence>MQIIQYILLQAKKYIKRIKSFRGVAIIKTCKTARIMIAGTGSGCGKTTVTCGILNALVNRGIRTSAFKCGPDYIDPMFHTEITGIKSRNLDTFLLGENNLKHLLDKNSDGNDIAVIEGVMGFYDGLGNDGRHSSYSISRLTRTPVVLVVDPKGMALSISAVINGFRDFMPENNIKGVIINSVSPGLYQMYKPMIEEKTGIRVLGFLPSMPEAVIESRHLGLVTADEIKDIRKKLNIMAKNAEEFIDIDGLVRLAQTAGAMEYDPVSVENKYSCNIAVAKDRAFCFYYEDSLELLREMGAELTYFSPLEDKRLPGNIHGLILGGGYPELYAGKLSSNKTMLKSIKETVLKGLPTYAECGGFMYIQQSISDKQNNKYSMSGVLDGNSTMSERLSRFGYTTLIAKEDNLFCKKGESINAHEFHYSDSDNNGNSFESVKPEGRRKWECIFASDTLFAGYPHIHFYGNIKFAEGFLQKCCNFSKYI</sequence>
<dbReference type="InterPro" id="IPR029062">
    <property type="entry name" value="Class_I_gatase-like"/>
</dbReference>
<evidence type="ECO:0000259" key="9">
    <source>
        <dbReference type="Pfam" id="PF07685"/>
    </source>
</evidence>
<dbReference type="PANTHER" id="PTHR43873">
    <property type="entry name" value="COBYRINATE A,C-DIAMIDE SYNTHASE"/>
    <property type="match status" value="1"/>
</dbReference>
<name>U4QZ32_9FIRM</name>
<evidence type="ECO:0000256" key="2">
    <source>
        <dbReference type="ARBA" id="ARBA00022598"/>
    </source>
</evidence>
<dbReference type="GO" id="GO:0005524">
    <property type="term" value="F:ATP binding"/>
    <property type="evidence" value="ECO:0007669"/>
    <property type="project" value="UniProtKB-UniRule"/>
</dbReference>
<keyword evidence="2 7" id="KW-0436">Ligase</keyword>
<dbReference type="GO" id="GO:0009236">
    <property type="term" value="P:cobalamin biosynthetic process"/>
    <property type="evidence" value="ECO:0007669"/>
    <property type="project" value="UniProtKB-UniRule"/>
</dbReference>
<comment type="function">
    <text evidence="7">Catalyzes the ATP-dependent amidation of the two carboxylate groups at positions a and c of cobyrinate, using either L-glutamine or ammonia as the nitrogen source.</text>
</comment>
<dbReference type="UniPathway" id="UPA00148">
    <property type="reaction ID" value="UER00231"/>
</dbReference>
<dbReference type="SUPFAM" id="SSF52317">
    <property type="entry name" value="Class I glutamine amidotransferase-like"/>
    <property type="match status" value="1"/>
</dbReference>
<dbReference type="Gene3D" id="3.40.50.880">
    <property type="match status" value="1"/>
</dbReference>
<dbReference type="CDD" id="cd05388">
    <property type="entry name" value="CobB_N"/>
    <property type="match status" value="1"/>
</dbReference>
<evidence type="ECO:0000256" key="1">
    <source>
        <dbReference type="ARBA" id="ARBA00001946"/>
    </source>
</evidence>
<comment type="caution">
    <text evidence="10">The sequence shown here is derived from an EMBL/GenBank/DDBJ whole genome shotgun (WGS) entry which is preliminary data.</text>
</comment>
<feature type="site" description="Increases nucleophilicity of active site Cys" evidence="7">
    <location>
        <position position="457"/>
    </location>
</feature>
<dbReference type="InterPro" id="IPR027417">
    <property type="entry name" value="P-loop_NTPase"/>
</dbReference>
<dbReference type="Pfam" id="PF01656">
    <property type="entry name" value="CbiA"/>
    <property type="match status" value="1"/>
</dbReference>
<keyword evidence="5 7" id="KW-0460">Magnesium</keyword>